<dbReference type="STRING" id="1912961.BU204_00200"/>
<feature type="chain" id="PRO_5012321962" evidence="2">
    <location>
        <begin position="23"/>
        <end position="106"/>
    </location>
</feature>
<keyword evidence="4" id="KW-1185">Reference proteome</keyword>
<keyword evidence="1" id="KW-1133">Transmembrane helix</keyword>
<protein>
    <submittedName>
        <fullName evidence="3">Uncharacterized protein</fullName>
    </submittedName>
</protein>
<sequence length="106" mass="10972">MLLGVITLANLAALGLAVAAWADEVDHGAELGDTALNLAVTATLLSTAALVGVAGAWLRRKWGPRLYVAAQVIGFVLLLALGGVGPLTFVPLLLAGVLWWIAESDW</sequence>
<feature type="transmembrane region" description="Helical" evidence="1">
    <location>
        <begin position="38"/>
        <end position="58"/>
    </location>
</feature>
<name>A0A1Q8CYF4_9PSEU</name>
<dbReference type="EMBL" id="MSIE01000001">
    <property type="protein sequence ID" value="OLF19389.1"/>
    <property type="molecule type" value="Genomic_DNA"/>
</dbReference>
<evidence type="ECO:0000256" key="2">
    <source>
        <dbReference type="SAM" id="SignalP"/>
    </source>
</evidence>
<feature type="signal peptide" evidence="2">
    <location>
        <begin position="1"/>
        <end position="22"/>
    </location>
</feature>
<reference evidence="3" key="1">
    <citation type="submission" date="2016-12" db="EMBL/GenBank/DDBJ databases">
        <title>The draft genome sequence of Actinophytocola sp. 11-183.</title>
        <authorList>
            <person name="Wang W."/>
            <person name="Yuan L."/>
        </authorList>
    </citation>
    <scope>NUCLEOTIDE SEQUENCE [LARGE SCALE GENOMIC DNA]</scope>
    <source>
        <strain evidence="3">11-183</strain>
    </source>
</reference>
<evidence type="ECO:0000256" key="1">
    <source>
        <dbReference type="SAM" id="Phobius"/>
    </source>
</evidence>
<keyword evidence="1" id="KW-0812">Transmembrane</keyword>
<evidence type="ECO:0000313" key="4">
    <source>
        <dbReference type="Proteomes" id="UP000185596"/>
    </source>
</evidence>
<keyword evidence="1" id="KW-0472">Membrane</keyword>
<proteinExistence type="predicted"/>
<keyword evidence="2" id="KW-0732">Signal</keyword>
<dbReference type="Proteomes" id="UP000185596">
    <property type="component" value="Unassembled WGS sequence"/>
</dbReference>
<evidence type="ECO:0000313" key="3">
    <source>
        <dbReference type="EMBL" id="OLF19389.1"/>
    </source>
</evidence>
<feature type="transmembrane region" description="Helical" evidence="1">
    <location>
        <begin position="70"/>
        <end position="102"/>
    </location>
</feature>
<comment type="caution">
    <text evidence="3">The sequence shown here is derived from an EMBL/GenBank/DDBJ whole genome shotgun (WGS) entry which is preliminary data.</text>
</comment>
<accession>A0A1Q8CYF4</accession>
<dbReference type="AlphaFoldDB" id="A0A1Q8CYF4"/>
<gene>
    <name evidence="3" type="ORF">BU204_00200</name>
</gene>
<organism evidence="3 4">
    <name type="scientific">Actinophytocola xanthii</name>
    <dbReference type="NCBI Taxonomy" id="1912961"/>
    <lineage>
        <taxon>Bacteria</taxon>
        <taxon>Bacillati</taxon>
        <taxon>Actinomycetota</taxon>
        <taxon>Actinomycetes</taxon>
        <taxon>Pseudonocardiales</taxon>
        <taxon>Pseudonocardiaceae</taxon>
    </lineage>
</organism>